<dbReference type="AlphaFoldDB" id="A0A8J8TQ31"/>
<accession>A0A8J8TQ31</accession>
<organism evidence="2 3">
    <name type="scientific">Natronococcus pandeyae</name>
    <dbReference type="NCBI Taxonomy" id="2055836"/>
    <lineage>
        <taxon>Archaea</taxon>
        <taxon>Methanobacteriati</taxon>
        <taxon>Methanobacteriota</taxon>
        <taxon>Stenosarchaea group</taxon>
        <taxon>Halobacteria</taxon>
        <taxon>Halobacteriales</taxon>
        <taxon>Natrialbaceae</taxon>
        <taxon>Natronococcus</taxon>
    </lineage>
</organism>
<keyword evidence="3" id="KW-1185">Reference proteome</keyword>
<keyword evidence="1" id="KW-0812">Transmembrane</keyword>
<keyword evidence="1" id="KW-0472">Membrane</keyword>
<dbReference type="RefSeq" id="WP_148858356.1">
    <property type="nucleotide sequence ID" value="NZ_PHNJ01000006.1"/>
</dbReference>
<dbReference type="EMBL" id="PHNJ01000006">
    <property type="protein sequence ID" value="TYL38048.1"/>
    <property type="molecule type" value="Genomic_DNA"/>
</dbReference>
<reference evidence="2" key="1">
    <citation type="submission" date="2017-11" db="EMBL/GenBank/DDBJ databases">
        <authorList>
            <person name="Kajale S.C."/>
            <person name="Sharma A."/>
        </authorList>
    </citation>
    <scope>NUCLEOTIDE SEQUENCE</scope>
    <source>
        <strain evidence="2">LS1_42</strain>
    </source>
</reference>
<sequence>MSRFSRPLVALAFASWTATAVAQLVAVLAAEESERIEWSERRNLFLLCSSLATNALVLTTAYRYAKRWRRDRLE</sequence>
<dbReference type="Proteomes" id="UP000766904">
    <property type="component" value="Unassembled WGS sequence"/>
</dbReference>
<comment type="caution">
    <text evidence="2">The sequence shown here is derived from an EMBL/GenBank/DDBJ whole genome shotgun (WGS) entry which is preliminary data.</text>
</comment>
<keyword evidence="1" id="KW-1133">Transmembrane helix</keyword>
<protein>
    <submittedName>
        <fullName evidence="2">Uncharacterized protein</fullName>
    </submittedName>
</protein>
<evidence type="ECO:0000256" key="1">
    <source>
        <dbReference type="SAM" id="Phobius"/>
    </source>
</evidence>
<name>A0A8J8TQ31_9EURY</name>
<dbReference type="OrthoDB" id="204540at2157"/>
<evidence type="ECO:0000313" key="3">
    <source>
        <dbReference type="Proteomes" id="UP000766904"/>
    </source>
</evidence>
<proteinExistence type="predicted"/>
<evidence type="ECO:0000313" key="2">
    <source>
        <dbReference type="EMBL" id="TYL38048.1"/>
    </source>
</evidence>
<feature type="transmembrane region" description="Helical" evidence="1">
    <location>
        <begin position="44"/>
        <end position="65"/>
    </location>
</feature>
<gene>
    <name evidence="2" type="ORF">CV102_12630</name>
</gene>